<dbReference type="SUPFAM" id="SSF53613">
    <property type="entry name" value="Ribokinase-like"/>
    <property type="match status" value="1"/>
</dbReference>
<evidence type="ECO:0000256" key="1">
    <source>
        <dbReference type="ARBA" id="ARBA00010688"/>
    </source>
</evidence>
<keyword evidence="5" id="KW-0067">ATP-binding</keyword>
<dbReference type="InterPro" id="IPR050306">
    <property type="entry name" value="PfkB_Carbo_kinase"/>
</dbReference>
<evidence type="ECO:0000313" key="7">
    <source>
        <dbReference type="EMBL" id="PYZ95915.1"/>
    </source>
</evidence>
<comment type="caution">
    <text evidence="7">The sequence shown here is derived from an EMBL/GenBank/DDBJ whole genome shotgun (WGS) entry which is preliminary data.</text>
</comment>
<keyword evidence="3" id="KW-0547">Nucleotide-binding</keyword>
<name>A0A2W0HF24_9BACI</name>
<gene>
    <name evidence="7" type="ORF">CR205_16180</name>
</gene>
<dbReference type="CDD" id="cd01166">
    <property type="entry name" value="KdgK"/>
    <property type="match status" value="1"/>
</dbReference>
<dbReference type="InterPro" id="IPR011611">
    <property type="entry name" value="PfkB_dom"/>
</dbReference>
<evidence type="ECO:0000256" key="4">
    <source>
        <dbReference type="ARBA" id="ARBA00022777"/>
    </source>
</evidence>
<comment type="similarity">
    <text evidence="1">Belongs to the carbohydrate kinase PfkB family.</text>
</comment>
<protein>
    <submittedName>
        <fullName evidence="7">2-dehydro-3-deoxygluconokinase</fullName>
    </submittedName>
</protein>
<dbReference type="Gene3D" id="3.40.1190.20">
    <property type="match status" value="1"/>
</dbReference>
<keyword evidence="4 7" id="KW-0418">Kinase</keyword>
<dbReference type="OrthoDB" id="9813569at2"/>
<dbReference type="AlphaFoldDB" id="A0A2W0HF24"/>
<dbReference type="Proteomes" id="UP000248066">
    <property type="component" value="Unassembled WGS sequence"/>
</dbReference>
<dbReference type="InterPro" id="IPR029056">
    <property type="entry name" value="Ribokinase-like"/>
</dbReference>
<evidence type="ECO:0000256" key="3">
    <source>
        <dbReference type="ARBA" id="ARBA00022741"/>
    </source>
</evidence>
<dbReference type="RefSeq" id="WP_110521192.1">
    <property type="nucleotide sequence ID" value="NZ_PDOF01000003.1"/>
</dbReference>
<feature type="domain" description="Carbohydrate kinase PfkB" evidence="6">
    <location>
        <begin position="4"/>
        <end position="303"/>
    </location>
</feature>
<accession>A0A2W0HF24</accession>
<dbReference type="GO" id="GO:0005524">
    <property type="term" value="F:ATP binding"/>
    <property type="evidence" value="ECO:0007669"/>
    <property type="project" value="UniProtKB-KW"/>
</dbReference>
<dbReference type="Pfam" id="PF00294">
    <property type="entry name" value="PfkB"/>
    <property type="match status" value="1"/>
</dbReference>
<dbReference type="EMBL" id="PDOF01000003">
    <property type="protein sequence ID" value="PYZ95915.1"/>
    <property type="molecule type" value="Genomic_DNA"/>
</dbReference>
<dbReference type="PANTHER" id="PTHR43085">
    <property type="entry name" value="HEXOKINASE FAMILY MEMBER"/>
    <property type="match status" value="1"/>
</dbReference>
<keyword evidence="2" id="KW-0808">Transferase</keyword>
<dbReference type="PANTHER" id="PTHR43085:SF1">
    <property type="entry name" value="PSEUDOURIDINE KINASE-RELATED"/>
    <property type="match status" value="1"/>
</dbReference>
<dbReference type="PROSITE" id="PS00584">
    <property type="entry name" value="PFKB_KINASES_2"/>
    <property type="match status" value="1"/>
</dbReference>
<evidence type="ECO:0000259" key="6">
    <source>
        <dbReference type="Pfam" id="PF00294"/>
    </source>
</evidence>
<reference evidence="7 8" key="1">
    <citation type="submission" date="2017-10" db="EMBL/GenBank/DDBJ databases">
        <title>Bacillus sp. nov., a halophilic bacterium isolated from a Yangshapao Lake.</title>
        <authorList>
            <person name="Wang H."/>
        </authorList>
    </citation>
    <scope>NUCLEOTIDE SEQUENCE [LARGE SCALE GENOMIC DNA]</scope>
    <source>
        <strain evidence="7 8">YSP-3</strain>
    </source>
</reference>
<dbReference type="GO" id="GO:0016301">
    <property type="term" value="F:kinase activity"/>
    <property type="evidence" value="ECO:0007669"/>
    <property type="project" value="UniProtKB-KW"/>
</dbReference>
<keyword evidence="8" id="KW-1185">Reference proteome</keyword>
<evidence type="ECO:0000256" key="5">
    <source>
        <dbReference type="ARBA" id="ARBA00022840"/>
    </source>
</evidence>
<organism evidence="7 8">
    <name type="scientific">Alteribacter lacisalsi</name>
    <dbReference type="NCBI Taxonomy" id="2045244"/>
    <lineage>
        <taxon>Bacteria</taxon>
        <taxon>Bacillati</taxon>
        <taxon>Bacillota</taxon>
        <taxon>Bacilli</taxon>
        <taxon>Bacillales</taxon>
        <taxon>Bacillaceae</taxon>
        <taxon>Alteribacter</taxon>
    </lineage>
</organism>
<sequence>MQPDLITFGETMVIFDPAGKGPLRYVSQFNKRFGGAESNVAIGVSRLGHQAGWMSRVGDEELGTYVVNAIRGEGVDTSRVTRTSEAPTGLYIKERVREGSNQVYYYREGSAASRMSPEHVDWDYVKKAKVIHLSGITPFLSESCREMTLEVLRYAKENGIYVSFDPNLRLKILQKYPDHKELLLQIAKEADLFMPGYEEAQYLFGTDNPEEMIERSLDAGADQVVLKKGAEGIYFAEGDGDRGFVESFKVDKVVDPIGAGDGFAAGVLSGVLEGKTLREAVEQGAAIGAMVVTVEGDIEGLPTKKEIEAFKGTNSDVVR</sequence>
<dbReference type="InterPro" id="IPR002173">
    <property type="entry name" value="Carboh/pur_kinase_PfkB_CS"/>
</dbReference>
<evidence type="ECO:0000313" key="8">
    <source>
        <dbReference type="Proteomes" id="UP000248066"/>
    </source>
</evidence>
<evidence type="ECO:0000256" key="2">
    <source>
        <dbReference type="ARBA" id="ARBA00022679"/>
    </source>
</evidence>
<proteinExistence type="inferred from homology"/>